<name>A0ABW2LUH3_9PSEU</name>
<dbReference type="RefSeq" id="WP_380673221.1">
    <property type="nucleotide sequence ID" value="NZ_JBHTCJ010000022.1"/>
</dbReference>
<sequence>MPATTASRGESFGAVLRRAARRACTALQAAVGPSAAPNFTRIEAYANGERELELFVYTTDEQHWRRRLMQFEAALGQALSTVDPHAPIPSTLRKTSGYGRWMRFQRWRIPAPHGARVIVPLAEVLAVAHDLGIGDDTHVTSNSIRKDG</sequence>
<evidence type="ECO:0000313" key="1">
    <source>
        <dbReference type="EMBL" id="MFC7344940.1"/>
    </source>
</evidence>
<reference evidence="2" key="1">
    <citation type="journal article" date="2019" name="Int. J. Syst. Evol. Microbiol.">
        <title>The Global Catalogue of Microorganisms (GCM) 10K type strain sequencing project: providing services to taxonomists for standard genome sequencing and annotation.</title>
        <authorList>
            <consortium name="The Broad Institute Genomics Platform"/>
            <consortium name="The Broad Institute Genome Sequencing Center for Infectious Disease"/>
            <person name="Wu L."/>
            <person name="Ma J."/>
        </authorList>
    </citation>
    <scope>NUCLEOTIDE SEQUENCE [LARGE SCALE GENOMIC DNA]</scope>
    <source>
        <strain evidence="2">WLHS5</strain>
    </source>
</reference>
<proteinExistence type="predicted"/>
<gene>
    <name evidence="1" type="ORF">ACFQRI_26310</name>
</gene>
<accession>A0ABW2LUH3</accession>
<comment type="caution">
    <text evidence="1">The sequence shown here is derived from an EMBL/GenBank/DDBJ whole genome shotgun (WGS) entry which is preliminary data.</text>
</comment>
<evidence type="ECO:0000313" key="2">
    <source>
        <dbReference type="Proteomes" id="UP001596504"/>
    </source>
</evidence>
<organism evidence="1 2">
    <name type="scientific">Saccharopolyspora griseoalba</name>
    <dbReference type="NCBI Taxonomy" id="1431848"/>
    <lineage>
        <taxon>Bacteria</taxon>
        <taxon>Bacillati</taxon>
        <taxon>Actinomycetota</taxon>
        <taxon>Actinomycetes</taxon>
        <taxon>Pseudonocardiales</taxon>
        <taxon>Pseudonocardiaceae</taxon>
        <taxon>Saccharopolyspora</taxon>
    </lineage>
</organism>
<protein>
    <submittedName>
        <fullName evidence="1">Uncharacterized protein</fullName>
    </submittedName>
</protein>
<dbReference type="EMBL" id="JBHTCJ010000022">
    <property type="protein sequence ID" value="MFC7344940.1"/>
    <property type="molecule type" value="Genomic_DNA"/>
</dbReference>
<keyword evidence="2" id="KW-1185">Reference proteome</keyword>
<dbReference type="Proteomes" id="UP001596504">
    <property type="component" value="Unassembled WGS sequence"/>
</dbReference>